<comment type="similarity">
    <text evidence="9">Belongs to the G-protein coupled receptor 1 family.</text>
</comment>
<organism evidence="12 13">
    <name type="scientific">Callorhinchus milii</name>
    <name type="common">Ghost shark</name>
    <dbReference type="NCBI Taxonomy" id="7868"/>
    <lineage>
        <taxon>Eukaryota</taxon>
        <taxon>Metazoa</taxon>
        <taxon>Chordata</taxon>
        <taxon>Craniata</taxon>
        <taxon>Vertebrata</taxon>
        <taxon>Chondrichthyes</taxon>
        <taxon>Holocephali</taxon>
        <taxon>Chimaeriformes</taxon>
        <taxon>Callorhinchidae</taxon>
        <taxon>Callorhinchus</taxon>
    </lineage>
</organism>
<evidence type="ECO:0000256" key="2">
    <source>
        <dbReference type="ARBA" id="ARBA00022692"/>
    </source>
</evidence>
<comment type="subcellular location">
    <subcellularLocation>
        <location evidence="1">Membrane</location>
        <topology evidence="1">Multi-pass membrane protein</topology>
    </subcellularLocation>
</comment>
<sequence>PAEIPSPGPQYGSHDILCITGIPGNILAFYIVLYNKSKLNSTMIYLINLTAADLLFTLSLPARIVYYSYGFYWSLRELMCKIISCIFFMNTYVSIAFMLCISVDRYLAVIHPMKSVNLRSVSVVKSVCAGVWVVIFLQTALTFFTQELVKREGSHQTCMEFSSFEKSEYLPLILCGCLVSYYIPFAVIIFSYSCISLKLYQMRKQNLSGGTSNRAQNYRSQIVVLAVLVVFLVCFTPYHIGLTQHVVKMLTEEPICKTRQDFQVFLQSTVALMNINCCLDPFINLFASRQYKGIFLKLVRNCLCKTVPQDQNSTVKSNQI</sequence>
<reference evidence="13" key="1">
    <citation type="journal article" date="2006" name="Science">
        <title>Ancient noncoding elements conserved in the human genome.</title>
        <authorList>
            <person name="Venkatesh B."/>
            <person name="Kirkness E.F."/>
            <person name="Loh Y.H."/>
            <person name="Halpern A.L."/>
            <person name="Lee A.P."/>
            <person name="Johnson J."/>
            <person name="Dandona N."/>
            <person name="Viswanathan L.D."/>
            <person name="Tay A."/>
            <person name="Venter J.C."/>
            <person name="Strausberg R.L."/>
            <person name="Brenner S."/>
        </authorList>
    </citation>
    <scope>NUCLEOTIDE SEQUENCE [LARGE SCALE GENOMIC DNA]</scope>
</reference>
<dbReference type="PRINTS" id="PR01157">
    <property type="entry name" value="P2YPURNOCPTR"/>
</dbReference>
<dbReference type="PANTHER" id="PTHR24237">
    <property type="entry name" value="G-PROTEIN COUPLED RECEPTOR"/>
    <property type="match status" value="1"/>
</dbReference>
<feature type="transmembrane region" description="Helical" evidence="10">
    <location>
        <begin position="12"/>
        <end position="33"/>
    </location>
</feature>
<feature type="transmembrane region" description="Helical" evidence="10">
    <location>
        <begin position="81"/>
        <end position="103"/>
    </location>
</feature>
<evidence type="ECO:0000256" key="6">
    <source>
        <dbReference type="ARBA" id="ARBA00023157"/>
    </source>
</evidence>
<dbReference type="AlphaFoldDB" id="A0A4W3HT23"/>
<evidence type="ECO:0000256" key="5">
    <source>
        <dbReference type="ARBA" id="ARBA00023136"/>
    </source>
</evidence>
<dbReference type="GO" id="GO:0004930">
    <property type="term" value="F:G protein-coupled receptor activity"/>
    <property type="evidence" value="ECO:0007669"/>
    <property type="project" value="UniProtKB-KW"/>
</dbReference>
<dbReference type="Proteomes" id="UP000314986">
    <property type="component" value="Unassembled WGS sequence"/>
</dbReference>
<dbReference type="InterPro" id="IPR047160">
    <property type="entry name" value="GP183-like"/>
</dbReference>
<protein>
    <recommendedName>
        <fullName evidence="11">G-protein coupled receptors family 1 profile domain-containing protein</fullName>
    </recommendedName>
</protein>
<dbReference type="FunFam" id="1.20.1070.10:FF:000017">
    <property type="entry name" value="lysophosphatidic acid receptor 4"/>
    <property type="match status" value="1"/>
</dbReference>
<evidence type="ECO:0000256" key="8">
    <source>
        <dbReference type="ARBA" id="ARBA00023224"/>
    </source>
</evidence>
<evidence type="ECO:0000256" key="1">
    <source>
        <dbReference type="ARBA" id="ARBA00004141"/>
    </source>
</evidence>
<evidence type="ECO:0000256" key="7">
    <source>
        <dbReference type="ARBA" id="ARBA00023170"/>
    </source>
</evidence>
<dbReference type="Gene3D" id="1.20.1070.10">
    <property type="entry name" value="Rhodopsin 7-helix transmembrane proteins"/>
    <property type="match status" value="1"/>
</dbReference>
<feature type="transmembrane region" description="Helical" evidence="10">
    <location>
        <begin position="123"/>
        <end position="144"/>
    </location>
</feature>
<dbReference type="Pfam" id="PF00001">
    <property type="entry name" value="7tm_1"/>
    <property type="match status" value="1"/>
</dbReference>
<feature type="transmembrane region" description="Helical" evidence="10">
    <location>
        <begin position="45"/>
        <end position="69"/>
    </location>
</feature>
<keyword evidence="8 9" id="KW-0807">Transducer</keyword>
<evidence type="ECO:0000256" key="4">
    <source>
        <dbReference type="ARBA" id="ARBA00023040"/>
    </source>
</evidence>
<keyword evidence="13" id="KW-1185">Reference proteome</keyword>
<dbReference type="GeneTree" id="ENSGT01030000234518"/>
<keyword evidence="4 9" id="KW-0297">G-protein coupled receptor</keyword>
<dbReference type="Ensembl" id="ENSCMIT00000018451.1">
    <property type="protein sequence ID" value="ENSCMIP00000018107.1"/>
    <property type="gene ID" value="ENSCMIG00000008549.1"/>
</dbReference>
<dbReference type="SUPFAM" id="SSF81321">
    <property type="entry name" value="Family A G protein-coupled receptor-like"/>
    <property type="match status" value="1"/>
</dbReference>
<accession>A0A4W3HT23</accession>
<evidence type="ECO:0000313" key="13">
    <source>
        <dbReference type="Proteomes" id="UP000314986"/>
    </source>
</evidence>
<feature type="domain" description="G-protein coupled receptors family 1 profile" evidence="11">
    <location>
        <begin position="24"/>
        <end position="284"/>
    </location>
</feature>
<feature type="transmembrane region" description="Helical" evidence="10">
    <location>
        <begin position="222"/>
        <end position="240"/>
    </location>
</feature>
<proteinExistence type="inferred from homology"/>
<dbReference type="GO" id="GO:0008142">
    <property type="term" value="F:oxysterol binding"/>
    <property type="evidence" value="ECO:0007669"/>
    <property type="project" value="InterPro"/>
</dbReference>
<reference evidence="12" key="4">
    <citation type="submission" date="2025-08" db="UniProtKB">
        <authorList>
            <consortium name="Ensembl"/>
        </authorList>
    </citation>
    <scope>IDENTIFICATION</scope>
</reference>
<reference evidence="13" key="2">
    <citation type="journal article" date="2007" name="PLoS Biol.">
        <title>Survey sequencing and comparative analysis of the elephant shark (Callorhinchus milii) genome.</title>
        <authorList>
            <person name="Venkatesh B."/>
            <person name="Kirkness E.F."/>
            <person name="Loh Y.H."/>
            <person name="Halpern A.L."/>
            <person name="Lee A.P."/>
            <person name="Johnson J."/>
            <person name="Dandona N."/>
            <person name="Viswanathan L.D."/>
            <person name="Tay A."/>
            <person name="Venter J.C."/>
            <person name="Strausberg R.L."/>
            <person name="Brenner S."/>
        </authorList>
    </citation>
    <scope>NUCLEOTIDE SEQUENCE [LARGE SCALE GENOMIC DNA]</scope>
</reference>
<keyword evidence="6" id="KW-1015">Disulfide bond</keyword>
<keyword evidence="3 10" id="KW-1133">Transmembrane helix</keyword>
<dbReference type="PRINTS" id="PR00237">
    <property type="entry name" value="GPCRRHODOPSN"/>
</dbReference>
<dbReference type="STRING" id="7868.ENSCMIP00000018107"/>
<dbReference type="OMA" id="ALMNINC"/>
<keyword evidence="7 9" id="KW-0675">Receptor</keyword>
<evidence type="ECO:0000256" key="3">
    <source>
        <dbReference type="ARBA" id="ARBA00022989"/>
    </source>
</evidence>
<keyword evidence="5 10" id="KW-0472">Membrane</keyword>
<evidence type="ECO:0000256" key="9">
    <source>
        <dbReference type="RuleBase" id="RU000688"/>
    </source>
</evidence>
<evidence type="ECO:0000313" key="12">
    <source>
        <dbReference type="Ensembl" id="ENSCMIP00000018107.1"/>
    </source>
</evidence>
<dbReference type="InterPro" id="IPR017452">
    <property type="entry name" value="GPCR_Rhodpsn_7TM"/>
</dbReference>
<dbReference type="PROSITE" id="PS00237">
    <property type="entry name" value="G_PROTEIN_RECEP_F1_1"/>
    <property type="match status" value="1"/>
</dbReference>
<dbReference type="PROSITE" id="PS50262">
    <property type="entry name" value="G_PROTEIN_RECEP_F1_2"/>
    <property type="match status" value="1"/>
</dbReference>
<reference evidence="13" key="3">
    <citation type="journal article" date="2014" name="Nature">
        <title>Elephant shark genome provides unique insights into gnathostome evolution.</title>
        <authorList>
            <consortium name="International Elephant Shark Genome Sequencing Consortium"/>
            <person name="Venkatesh B."/>
            <person name="Lee A.P."/>
            <person name="Ravi V."/>
            <person name="Maurya A.K."/>
            <person name="Lian M.M."/>
            <person name="Swann J.B."/>
            <person name="Ohta Y."/>
            <person name="Flajnik M.F."/>
            <person name="Sutoh Y."/>
            <person name="Kasahara M."/>
            <person name="Hoon S."/>
            <person name="Gangu V."/>
            <person name="Roy S.W."/>
            <person name="Irimia M."/>
            <person name="Korzh V."/>
            <person name="Kondrychyn I."/>
            <person name="Lim Z.W."/>
            <person name="Tay B.H."/>
            <person name="Tohari S."/>
            <person name="Kong K.W."/>
            <person name="Ho S."/>
            <person name="Lorente-Galdos B."/>
            <person name="Quilez J."/>
            <person name="Marques-Bonet T."/>
            <person name="Raney B.J."/>
            <person name="Ingham P.W."/>
            <person name="Tay A."/>
            <person name="Hillier L.W."/>
            <person name="Minx P."/>
            <person name="Boehm T."/>
            <person name="Wilson R.K."/>
            <person name="Brenner S."/>
            <person name="Warren W.C."/>
        </authorList>
    </citation>
    <scope>NUCLEOTIDE SEQUENCE [LARGE SCALE GENOMIC DNA]</scope>
</reference>
<name>A0A4W3HT23_CALMI</name>
<dbReference type="InterPro" id="IPR000276">
    <property type="entry name" value="GPCR_Rhodpsn"/>
</dbReference>
<reference evidence="12" key="5">
    <citation type="submission" date="2025-09" db="UniProtKB">
        <authorList>
            <consortium name="Ensembl"/>
        </authorList>
    </citation>
    <scope>IDENTIFICATION</scope>
</reference>
<evidence type="ECO:0000256" key="10">
    <source>
        <dbReference type="SAM" id="Phobius"/>
    </source>
</evidence>
<evidence type="ECO:0000259" key="11">
    <source>
        <dbReference type="PROSITE" id="PS50262"/>
    </source>
</evidence>
<keyword evidence="2 9" id="KW-0812">Transmembrane</keyword>
<dbReference type="GO" id="GO:0016020">
    <property type="term" value="C:membrane"/>
    <property type="evidence" value="ECO:0007669"/>
    <property type="project" value="UniProtKB-SubCell"/>
</dbReference>
<feature type="transmembrane region" description="Helical" evidence="10">
    <location>
        <begin position="169"/>
        <end position="195"/>
    </location>
</feature>
<dbReference type="PANTHER" id="PTHR24237:SF38">
    <property type="entry name" value="G-PROTEIN COUPLED RECEPTORS FAMILY 1 PROFILE DOMAIN-CONTAINING PROTEIN"/>
    <property type="match status" value="1"/>
</dbReference>
<dbReference type="InParanoid" id="A0A4W3HT23"/>